<sequence length="260" mass="30880">MTDIGLFKELVDFCNSNKEKIETKFDRKVEFSDFNEVCFQEMYLNIKDEPNPIAPKILKERVKGLTECYRFVIPKYLNKRNNFIKGLDIQLGQWYEKAFQFFLESKGIIVQKKGYPFPDFIVGSDDKPKAYYELKYIEAPFLSANNMVKNTFPYSTSRYDYECSLTLDTGKKLQRQREKIENDLSDDNIPCFYIWWFDAPHLKGIFYMNSKEVFEYWDNVGTLHVREEREGDKIATQVKGKIYPPLLKMKSISELLKELR</sequence>
<dbReference type="Proteomes" id="UP000767947">
    <property type="component" value="Unassembled WGS sequence"/>
</dbReference>
<accession>A0ABX1QRS6</accession>
<evidence type="ECO:0008006" key="3">
    <source>
        <dbReference type="Google" id="ProtNLM"/>
    </source>
</evidence>
<organism evidence="1 2">
    <name type="scientific">Flavobacterium solisilvae</name>
    <dbReference type="NCBI Taxonomy" id="1852019"/>
    <lineage>
        <taxon>Bacteria</taxon>
        <taxon>Pseudomonadati</taxon>
        <taxon>Bacteroidota</taxon>
        <taxon>Flavobacteriia</taxon>
        <taxon>Flavobacteriales</taxon>
        <taxon>Flavobacteriaceae</taxon>
        <taxon>Flavobacterium</taxon>
    </lineage>
</organism>
<evidence type="ECO:0000313" key="2">
    <source>
        <dbReference type="Proteomes" id="UP000767947"/>
    </source>
</evidence>
<name>A0ABX1QRS6_9FLAO</name>
<evidence type="ECO:0000313" key="1">
    <source>
        <dbReference type="EMBL" id="NMH24922.1"/>
    </source>
</evidence>
<dbReference type="EMBL" id="JAAMPT010000204">
    <property type="protein sequence ID" value="NMH24922.1"/>
    <property type="molecule type" value="Genomic_DNA"/>
</dbReference>
<gene>
    <name evidence="1" type="ORF">G6042_06525</name>
</gene>
<keyword evidence="2" id="KW-1185">Reference proteome</keyword>
<reference evidence="1 2" key="1">
    <citation type="submission" date="2020-02" db="EMBL/GenBank/DDBJ databases">
        <title>Flavobacterium sp. genome.</title>
        <authorList>
            <person name="Jung H.S."/>
            <person name="Baek J.H."/>
            <person name="Jeon C.O."/>
        </authorList>
    </citation>
    <scope>NUCLEOTIDE SEQUENCE [LARGE SCALE GENOMIC DNA]</scope>
    <source>
        <strain evidence="1 2">SE-s27</strain>
    </source>
</reference>
<proteinExistence type="predicted"/>
<comment type="caution">
    <text evidence="1">The sequence shown here is derived from an EMBL/GenBank/DDBJ whole genome shotgun (WGS) entry which is preliminary data.</text>
</comment>
<protein>
    <recommendedName>
        <fullName evidence="3">Restriction endonuclease</fullName>
    </recommendedName>
</protein>
<dbReference type="RefSeq" id="WP_169523498.1">
    <property type="nucleotide sequence ID" value="NZ_JAAMPT010000204.1"/>
</dbReference>